<organism evidence="14 15">
    <name type="scientific">Micromonospora matsumotoense</name>
    <dbReference type="NCBI Taxonomy" id="121616"/>
    <lineage>
        <taxon>Bacteria</taxon>
        <taxon>Bacillati</taxon>
        <taxon>Actinomycetota</taxon>
        <taxon>Actinomycetes</taxon>
        <taxon>Micromonosporales</taxon>
        <taxon>Micromonosporaceae</taxon>
        <taxon>Micromonospora</taxon>
    </lineage>
</organism>
<dbReference type="Pfam" id="PF13246">
    <property type="entry name" value="Cation_ATPase"/>
    <property type="match status" value="1"/>
</dbReference>
<dbReference type="Pfam" id="PF00689">
    <property type="entry name" value="Cation_ATPase_C"/>
    <property type="match status" value="1"/>
</dbReference>
<sequence length="946" mass="98113">MTARTPASPNDTVPLADGTGSGGRPAGGEMDAREPLVELFRDLRTSPHGLASREAARRLVVYGPNGLARRAGRRWPAELLSQFTQPLAILLALAAVLAWAGGTPALAVAVAAVILLNAGFAFVQELQAEHAVDALAAFLPATAAVVRDGTRAEIPAADLVPGDVLIVAEGDRVCADARIIDGVVTVDLSALTGESVPATRSADLATVTDSVLDAHNLVFSGTTCTGGEATAVVTRTGMHTELGRIAALSQRGATQRSPLETQVRRVTWIIAAVAVAAGVAFLPVGVWAGLGWSAAISFSIGLIVANVPEGLLPIITLALAVGVRELARKGAVVKRLSAVETLGSTTVICTDKTGTLTENRMTVIRLWLPGAELDATADVDDPRVRALAVAAAACTTAQPPTDTQPAGSGDPTELALLRLAGNLGVAVTTAGRDAGRRAVFHFDAHLKRMSVVDDTAGVLAVRTKGAPETVVPCCTHLVAPDGSVRGLDEPTRVELQHTLDRYAADGLRVLAVAQRALPGSAVSPARREDAGTGLTLLGLVAMVDPARPGVAEAVTSAHHAGIRIHVITGDYGPTGAAIAHQVGVGHAGSRVIAGDDLDRLSDADLDALLAGNDEIVFARSSPEAKLRICEALRAGGEVVAMTGDGVNDAPALRHADIGVAMGRSGTDVAREAATMVLTDDNFATIVTAVAAGRRVFDNVRKFVLYIFAHAVPEVVPFLIFALSGGAIPLPLTVLQILAIDLGTETLPALALGREPPEPGLMDRAPRPRTTGVIDRALLLRAWLLLGGVSAALVMGGFLYTLTRAGWQLGDPTGAGTALHHAYLQATTVTFAGIVACQIGTAFAARTDRESLFTIGLLSNPLLLWGILFELVFTAAVIYVPALQDIFGTASLSLGQLVVIAPFPFLVWGADEVFRWVLRRRDITRCDAADNLPDPTPAGLPAPITAR</sequence>
<dbReference type="SFLD" id="SFLDF00027">
    <property type="entry name" value="p-type_atpase"/>
    <property type="match status" value="1"/>
</dbReference>
<feature type="transmembrane region" description="Helical" evidence="12">
    <location>
        <begin position="821"/>
        <end position="844"/>
    </location>
</feature>
<keyword evidence="15" id="KW-1185">Reference proteome</keyword>
<feature type="domain" description="Cation-transporting P-type ATPase N-terminal" evidence="13">
    <location>
        <begin position="30"/>
        <end position="103"/>
    </location>
</feature>
<dbReference type="Gene3D" id="1.20.1110.10">
    <property type="entry name" value="Calcium-transporting ATPase, transmembrane domain"/>
    <property type="match status" value="1"/>
</dbReference>
<keyword evidence="7" id="KW-1278">Translocase</keyword>
<feature type="transmembrane region" description="Helical" evidence="12">
    <location>
        <begin position="856"/>
        <end position="879"/>
    </location>
</feature>
<evidence type="ECO:0000256" key="8">
    <source>
        <dbReference type="ARBA" id="ARBA00022989"/>
    </source>
</evidence>
<dbReference type="SUPFAM" id="SSF56784">
    <property type="entry name" value="HAD-like"/>
    <property type="match status" value="1"/>
</dbReference>
<dbReference type="SUPFAM" id="SSF81665">
    <property type="entry name" value="Calcium ATPase, transmembrane domain M"/>
    <property type="match status" value="1"/>
</dbReference>
<dbReference type="InterPro" id="IPR023214">
    <property type="entry name" value="HAD_sf"/>
</dbReference>
<dbReference type="Gene3D" id="3.40.1110.10">
    <property type="entry name" value="Calcium-transporting ATPase, cytoplasmic domain N"/>
    <property type="match status" value="1"/>
</dbReference>
<feature type="transmembrane region" description="Helical" evidence="12">
    <location>
        <begin position="266"/>
        <end position="290"/>
    </location>
</feature>
<dbReference type="NCBIfam" id="TIGR01494">
    <property type="entry name" value="ATPase_P-type"/>
    <property type="match status" value="2"/>
</dbReference>
<feature type="transmembrane region" description="Helical" evidence="12">
    <location>
        <begin position="105"/>
        <end position="123"/>
    </location>
</feature>
<dbReference type="SMART" id="SM00831">
    <property type="entry name" value="Cation_ATPase_N"/>
    <property type="match status" value="1"/>
</dbReference>
<dbReference type="Proteomes" id="UP000198797">
    <property type="component" value="Unassembled WGS sequence"/>
</dbReference>
<dbReference type="EMBL" id="FMCU01000023">
    <property type="protein sequence ID" value="SCF47604.1"/>
    <property type="molecule type" value="Genomic_DNA"/>
</dbReference>
<dbReference type="InterPro" id="IPR023299">
    <property type="entry name" value="ATPase_P-typ_cyto_dom_N"/>
</dbReference>
<dbReference type="GO" id="GO:0016887">
    <property type="term" value="F:ATP hydrolysis activity"/>
    <property type="evidence" value="ECO:0007669"/>
    <property type="project" value="InterPro"/>
</dbReference>
<evidence type="ECO:0000256" key="11">
    <source>
        <dbReference type="SAM" id="MobiDB-lite"/>
    </source>
</evidence>
<keyword evidence="4 12" id="KW-0812">Transmembrane</keyword>
<dbReference type="Gene3D" id="3.40.50.1000">
    <property type="entry name" value="HAD superfamily/HAD-like"/>
    <property type="match status" value="1"/>
</dbReference>
<feature type="compositionally biased region" description="Polar residues" evidence="11">
    <location>
        <begin position="1"/>
        <end position="11"/>
    </location>
</feature>
<dbReference type="SFLD" id="SFLDS00003">
    <property type="entry name" value="Haloacid_Dehalogenase"/>
    <property type="match status" value="1"/>
</dbReference>
<feature type="transmembrane region" description="Helical" evidence="12">
    <location>
        <begin position="885"/>
        <end position="909"/>
    </location>
</feature>
<evidence type="ECO:0000256" key="12">
    <source>
        <dbReference type="SAM" id="Phobius"/>
    </source>
</evidence>
<dbReference type="PANTHER" id="PTHR43294">
    <property type="entry name" value="SODIUM/POTASSIUM-TRANSPORTING ATPASE SUBUNIT ALPHA"/>
    <property type="match status" value="1"/>
</dbReference>
<dbReference type="Gene3D" id="2.70.150.10">
    <property type="entry name" value="Calcium-transporting ATPase, cytoplasmic transduction domain A"/>
    <property type="match status" value="1"/>
</dbReference>
<evidence type="ECO:0000256" key="5">
    <source>
        <dbReference type="ARBA" id="ARBA00022741"/>
    </source>
</evidence>
<dbReference type="InterPro" id="IPR044492">
    <property type="entry name" value="P_typ_ATPase_HD_dom"/>
</dbReference>
<dbReference type="SFLD" id="SFLDG00002">
    <property type="entry name" value="C1.7:_P-type_atpase_like"/>
    <property type="match status" value="1"/>
</dbReference>
<gene>
    <name evidence="14" type="ORF">GA0070216_1239</name>
</gene>
<evidence type="ECO:0000256" key="9">
    <source>
        <dbReference type="ARBA" id="ARBA00023136"/>
    </source>
</evidence>
<dbReference type="InterPro" id="IPR008250">
    <property type="entry name" value="ATPase_P-typ_transduc_dom_A_sf"/>
</dbReference>
<evidence type="ECO:0000256" key="6">
    <source>
        <dbReference type="ARBA" id="ARBA00022840"/>
    </source>
</evidence>
<evidence type="ECO:0000259" key="13">
    <source>
        <dbReference type="SMART" id="SM00831"/>
    </source>
</evidence>
<dbReference type="Pfam" id="PF00690">
    <property type="entry name" value="Cation_ATPase_N"/>
    <property type="match status" value="1"/>
</dbReference>
<dbReference type="GO" id="GO:0005886">
    <property type="term" value="C:plasma membrane"/>
    <property type="evidence" value="ECO:0007669"/>
    <property type="project" value="UniProtKB-SubCell"/>
</dbReference>
<feature type="transmembrane region" description="Helical" evidence="12">
    <location>
        <begin position="79"/>
        <end position="99"/>
    </location>
</feature>
<dbReference type="SUPFAM" id="SSF81660">
    <property type="entry name" value="Metal cation-transporting ATPase, ATP-binding domain N"/>
    <property type="match status" value="1"/>
</dbReference>
<dbReference type="PRINTS" id="PR00120">
    <property type="entry name" value="HATPASE"/>
</dbReference>
<dbReference type="InterPro" id="IPR004014">
    <property type="entry name" value="ATPase_P-typ_cation-transptr_N"/>
</dbReference>
<dbReference type="Pfam" id="PF08282">
    <property type="entry name" value="Hydrolase_3"/>
    <property type="match status" value="1"/>
</dbReference>
<dbReference type="InterPro" id="IPR001757">
    <property type="entry name" value="P_typ_ATPase"/>
</dbReference>
<dbReference type="InterPro" id="IPR036412">
    <property type="entry name" value="HAD-like_sf"/>
</dbReference>
<dbReference type="PRINTS" id="PR00119">
    <property type="entry name" value="CATATPASE"/>
</dbReference>
<dbReference type="InterPro" id="IPR018303">
    <property type="entry name" value="ATPase_P-typ_P_site"/>
</dbReference>
<evidence type="ECO:0000256" key="3">
    <source>
        <dbReference type="ARBA" id="ARBA00022475"/>
    </source>
</evidence>
<comment type="subcellular location">
    <subcellularLocation>
        <location evidence="1">Cell membrane</location>
        <topology evidence="1">Multi-pass membrane protein</topology>
    </subcellularLocation>
</comment>
<dbReference type="RefSeq" id="WP_218108308.1">
    <property type="nucleotide sequence ID" value="NZ_FMCU01000023.1"/>
</dbReference>
<dbReference type="AlphaFoldDB" id="A0A1C5ARH6"/>
<dbReference type="InterPro" id="IPR006068">
    <property type="entry name" value="ATPase_P-typ_cation-transptr_C"/>
</dbReference>
<accession>A0A1C5ARH6</accession>
<feature type="transmembrane region" description="Helical" evidence="12">
    <location>
        <begin position="296"/>
        <end position="321"/>
    </location>
</feature>
<dbReference type="STRING" id="121616.GA0070216_1239"/>
<evidence type="ECO:0000256" key="2">
    <source>
        <dbReference type="ARBA" id="ARBA00005675"/>
    </source>
</evidence>
<dbReference type="GO" id="GO:0005524">
    <property type="term" value="F:ATP binding"/>
    <property type="evidence" value="ECO:0007669"/>
    <property type="project" value="UniProtKB-KW"/>
</dbReference>
<dbReference type="InterPro" id="IPR059000">
    <property type="entry name" value="ATPase_P-type_domA"/>
</dbReference>
<keyword evidence="3" id="KW-1003">Cell membrane</keyword>
<evidence type="ECO:0000313" key="14">
    <source>
        <dbReference type="EMBL" id="SCF47604.1"/>
    </source>
</evidence>
<reference evidence="15" key="1">
    <citation type="submission" date="2016-06" db="EMBL/GenBank/DDBJ databases">
        <authorList>
            <person name="Varghese N."/>
            <person name="Submissions Spin"/>
        </authorList>
    </citation>
    <scope>NUCLEOTIDE SEQUENCE [LARGE SCALE GENOMIC DNA]</scope>
    <source>
        <strain evidence="15">DSM 44100</strain>
    </source>
</reference>
<keyword evidence="5" id="KW-0547">Nucleotide-binding</keyword>
<protein>
    <submittedName>
        <fullName evidence="14">Plasma-membrane calcium-translocating P-type ATPase</fullName>
    </submittedName>
</protein>
<name>A0A1C5ARH6_9ACTN</name>
<evidence type="ECO:0000256" key="4">
    <source>
        <dbReference type="ARBA" id="ARBA00022692"/>
    </source>
</evidence>
<dbReference type="InterPro" id="IPR023298">
    <property type="entry name" value="ATPase_P-typ_TM_dom_sf"/>
</dbReference>
<comment type="catalytic activity">
    <reaction evidence="10">
        <text>ATP + H2O = ADP + phosphate + H(+)</text>
        <dbReference type="Rhea" id="RHEA:13065"/>
        <dbReference type="ChEBI" id="CHEBI:15377"/>
        <dbReference type="ChEBI" id="CHEBI:15378"/>
        <dbReference type="ChEBI" id="CHEBI:30616"/>
        <dbReference type="ChEBI" id="CHEBI:43474"/>
        <dbReference type="ChEBI" id="CHEBI:456216"/>
    </reaction>
</comment>
<keyword evidence="9 12" id="KW-0472">Membrane</keyword>
<evidence type="ECO:0000256" key="10">
    <source>
        <dbReference type="ARBA" id="ARBA00049360"/>
    </source>
</evidence>
<proteinExistence type="inferred from homology"/>
<keyword evidence="6" id="KW-0067">ATP-binding</keyword>
<dbReference type="PANTHER" id="PTHR43294:SF21">
    <property type="entry name" value="CATION TRANSPORTING ATPASE"/>
    <property type="match status" value="1"/>
</dbReference>
<evidence type="ECO:0000313" key="15">
    <source>
        <dbReference type="Proteomes" id="UP000198797"/>
    </source>
</evidence>
<comment type="similarity">
    <text evidence="2">Belongs to the cation transport ATPase (P-type) (TC 3.A.3) family. Type IIA subfamily.</text>
</comment>
<dbReference type="InterPro" id="IPR050510">
    <property type="entry name" value="Cation_transp_ATPase_P-type"/>
</dbReference>
<evidence type="ECO:0000256" key="1">
    <source>
        <dbReference type="ARBA" id="ARBA00004651"/>
    </source>
</evidence>
<dbReference type="Pfam" id="PF00122">
    <property type="entry name" value="E1-E2_ATPase"/>
    <property type="match status" value="1"/>
</dbReference>
<feature type="region of interest" description="Disordered" evidence="11">
    <location>
        <begin position="1"/>
        <end position="29"/>
    </location>
</feature>
<dbReference type="PROSITE" id="PS00154">
    <property type="entry name" value="ATPASE_E1_E2"/>
    <property type="match status" value="1"/>
</dbReference>
<feature type="transmembrane region" description="Helical" evidence="12">
    <location>
        <begin position="777"/>
        <end position="801"/>
    </location>
</feature>
<dbReference type="SUPFAM" id="SSF81653">
    <property type="entry name" value="Calcium ATPase, transduction domain A"/>
    <property type="match status" value="1"/>
</dbReference>
<keyword evidence="8 12" id="KW-1133">Transmembrane helix</keyword>
<evidence type="ECO:0000256" key="7">
    <source>
        <dbReference type="ARBA" id="ARBA00022967"/>
    </source>
</evidence>